<keyword evidence="2" id="KW-1133">Transmembrane helix</keyword>
<dbReference type="Gene3D" id="2.40.30.170">
    <property type="match status" value="1"/>
</dbReference>
<dbReference type="InterPro" id="IPR050739">
    <property type="entry name" value="MFP"/>
</dbReference>
<evidence type="ECO:0000313" key="5">
    <source>
        <dbReference type="Proteomes" id="UP000229378"/>
    </source>
</evidence>
<evidence type="ECO:0000313" key="4">
    <source>
        <dbReference type="EMBL" id="PHZ26285.1"/>
    </source>
</evidence>
<dbReference type="RefSeq" id="WP_099460626.1">
    <property type="nucleotide sequence ID" value="NZ_PEHN01000023.1"/>
</dbReference>
<keyword evidence="4" id="KW-0547">Nucleotide-binding</keyword>
<keyword evidence="1" id="KW-0175">Coiled coil</keyword>
<dbReference type="PANTHER" id="PTHR30386">
    <property type="entry name" value="MEMBRANE FUSION SUBUNIT OF EMRAB-TOLC MULTIDRUG EFFLUX PUMP"/>
    <property type="match status" value="1"/>
</dbReference>
<sequence length="434" mass="47912">MVNIHPIFRQEAIAHRSHYWLGSPQVMTPMGASIWAMIALVFIVNLVTFMVVGTYTQRARLTGTVVHQPAVARITATHDGVIVRSFAEEGKAVRAGEVIFIVNRETQTEYGATSHEMSAALKSQKVTIEREITLKSAAADTEQNFLRQLLANKETEQQKMDDLIAKSAQQTSWLLAKAEHFKKLVRQGIALETEHMARLSEYYSASVQLKTLRREKVKLQAEVVSIQARLAAIHSELAATLEGLHRQTAQLDQDLVSTEERRELYITAPIDGVLTGITGLTGNNIRATQELASVVPTSGRAEVEIFAATDAIGELREGQTVRLRFDAYPYQWFGQYDGTVTSISTTAISSAASERALAANGVQTHHSPSPLKYFQIRISPKSDGVLLAGETYPLQPGIGVETDIFIRKRPLYQWLLSPLKSTLSTTRSEVGDAV</sequence>
<gene>
    <name evidence="4" type="ORF">CS533_17230</name>
</gene>
<feature type="coiled-coil region" evidence="1">
    <location>
        <begin position="209"/>
        <end position="261"/>
    </location>
</feature>
<evidence type="ECO:0000256" key="1">
    <source>
        <dbReference type="SAM" id="Coils"/>
    </source>
</evidence>
<dbReference type="AlphaFoldDB" id="A0A2G4TYZ5"/>
<feature type="transmembrane region" description="Helical" evidence="2">
    <location>
        <begin position="32"/>
        <end position="52"/>
    </location>
</feature>
<dbReference type="Pfam" id="PF26002">
    <property type="entry name" value="Beta-barrel_AprE"/>
    <property type="match status" value="1"/>
</dbReference>
<dbReference type="SUPFAM" id="SSF111369">
    <property type="entry name" value="HlyD-like secretion proteins"/>
    <property type="match status" value="1"/>
</dbReference>
<protein>
    <submittedName>
        <fullName evidence="4">ATP-binding protein</fullName>
    </submittedName>
</protein>
<reference evidence="4 5" key="1">
    <citation type="submission" date="2017-10" db="EMBL/GenBank/DDBJ databases">
        <authorList>
            <person name="Banno H."/>
            <person name="Chua N.-H."/>
        </authorList>
    </citation>
    <scope>NUCLEOTIDE SEQUENCE [LARGE SCALE GENOMIC DNA]</scope>
    <source>
        <strain evidence="4 5">SCPM-O-B-7607</strain>
    </source>
</reference>
<dbReference type="InterPro" id="IPR058982">
    <property type="entry name" value="Beta-barrel_AprE"/>
</dbReference>
<accession>A0A2G4TYZ5</accession>
<evidence type="ECO:0000256" key="2">
    <source>
        <dbReference type="SAM" id="Phobius"/>
    </source>
</evidence>
<organism evidence="4 5">
    <name type="scientific">Yersinia bercovieri</name>
    <dbReference type="NCBI Taxonomy" id="634"/>
    <lineage>
        <taxon>Bacteria</taxon>
        <taxon>Pseudomonadati</taxon>
        <taxon>Pseudomonadota</taxon>
        <taxon>Gammaproteobacteria</taxon>
        <taxon>Enterobacterales</taxon>
        <taxon>Yersiniaceae</taxon>
        <taxon>Yersinia</taxon>
    </lineage>
</organism>
<dbReference type="Proteomes" id="UP000229378">
    <property type="component" value="Unassembled WGS sequence"/>
</dbReference>
<proteinExistence type="predicted"/>
<name>A0A2G4TYZ5_YERBE</name>
<keyword evidence="4" id="KW-0067">ATP-binding</keyword>
<keyword evidence="2" id="KW-0812">Transmembrane</keyword>
<keyword evidence="2" id="KW-0472">Membrane</keyword>
<dbReference type="EMBL" id="PEHN01000023">
    <property type="protein sequence ID" value="PHZ26285.1"/>
    <property type="molecule type" value="Genomic_DNA"/>
</dbReference>
<comment type="caution">
    <text evidence="4">The sequence shown here is derived from an EMBL/GenBank/DDBJ whole genome shotgun (WGS) entry which is preliminary data.</text>
</comment>
<dbReference type="PRINTS" id="PR01490">
    <property type="entry name" value="RTXTOXIND"/>
</dbReference>
<feature type="domain" description="AprE-like beta-barrel" evidence="3">
    <location>
        <begin position="307"/>
        <end position="404"/>
    </location>
</feature>
<evidence type="ECO:0000259" key="3">
    <source>
        <dbReference type="Pfam" id="PF26002"/>
    </source>
</evidence>
<dbReference type="PANTHER" id="PTHR30386:SF28">
    <property type="entry name" value="EXPORTED PROTEIN"/>
    <property type="match status" value="1"/>
</dbReference>
<dbReference type="GO" id="GO:0005524">
    <property type="term" value="F:ATP binding"/>
    <property type="evidence" value="ECO:0007669"/>
    <property type="project" value="UniProtKB-KW"/>
</dbReference>